<feature type="signal peptide" evidence="1">
    <location>
        <begin position="1"/>
        <end position="19"/>
    </location>
</feature>
<dbReference type="AlphaFoldDB" id="A0A6I3LLS2"/>
<dbReference type="Proteomes" id="UP000438760">
    <property type="component" value="Unassembled WGS sequence"/>
</dbReference>
<feature type="non-terminal residue" evidence="2">
    <location>
        <position position="77"/>
    </location>
</feature>
<feature type="chain" id="PRO_5026201666" evidence="1">
    <location>
        <begin position="20"/>
        <end position="77"/>
    </location>
</feature>
<evidence type="ECO:0000313" key="3">
    <source>
        <dbReference type="Proteomes" id="UP000438760"/>
    </source>
</evidence>
<keyword evidence="1" id="KW-0732">Signal</keyword>
<dbReference type="SUPFAM" id="SSF159501">
    <property type="entry name" value="EreA/ChaN-like"/>
    <property type="match status" value="1"/>
</dbReference>
<dbReference type="Gene3D" id="3.40.1660.10">
    <property type="entry name" value="EreA-like (biosynthetic domain)"/>
    <property type="match status" value="1"/>
</dbReference>
<protein>
    <submittedName>
        <fullName evidence="2">Uncharacterized protein</fullName>
    </submittedName>
</protein>
<proteinExistence type="predicted"/>
<dbReference type="EMBL" id="WMJX01000149">
    <property type="protein sequence ID" value="MTG99538.1"/>
    <property type="molecule type" value="Genomic_DNA"/>
</dbReference>
<gene>
    <name evidence="2" type="ORF">GJV76_15690</name>
</gene>
<organism evidence="2 3">
    <name type="scientific">Myroides albus</name>
    <dbReference type="NCBI Taxonomy" id="2562892"/>
    <lineage>
        <taxon>Bacteria</taxon>
        <taxon>Pseudomonadati</taxon>
        <taxon>Bacteroidota</taxon>
        <taxon>Flavobacteriia</taxon>
        <taxon>Flavobacteriales</taxon>
        <taxon>Flavobacteriaceae</taxon>
        <taxon>Myroides</taxon>
    </lineage>
</organism>
<keyword evidence="3" id="KW-1185">Reference proteome</keyword>
<evidence type="ECO:0000313" key="2">
    <source>
        <dbReference type="EMBL" id="MTG99538.1"/>
    </source>
</evidence>
<comment type="caution">
    <text evidence="2">The sequence shown here is derived from an EMBL/GenBank/DDBJ whole genome shotgun (WGS) entry which is preliminary data.</text>
</comment>
<name>A0A6I3LLS2_9FLAO</name>
<accession>A0A6I3LLS2</accession>
<evidence type="ECO:0000256" key="1">
    <source>
        <dbReference type="SAM" id="SignalP"/>
    </source>
</evidence>
<reference evidence="2 3" key="1">
    <citation type="submission" date="2019-11" db="EMBL/GenBank/DDBJ databases">
        <title>Genome of Strain BIT-d1.</title>
        <authorList>
            <person name="Yang Y."/>
        </authorList>
    </citation>
    <scope>NUCLEOTIDE SEQUENCE [LARGE SCALE GENOMIC DNA]</scope>
    <source>
        <strain evidence="2 3">BIT-d1</strain>
    </source>
</reference>
<sequence>MIKVITVLLFAVATLFSNAQEATVEKQIASYMIPFEKVDQASFEAIAQRIGDSEIVILGESGHGDGKTYEVKAELVQ</sequence>